<feature type="binding site" evidence="5">
    <location>
        <position position="124"/>
    </location>
    <ligand>
        <name>(2E)-4-hydroxy-3-methylbut-2-enyl diphosphate</name>
        <dbReference type="ChEBI" id="CHEBI:128753"/>
    </ligand>
</feature>
<feature type="binding site" evidence="5">
    <location>
        <position position="12"/>
    </location>
    <ligand>
        <name>[4Fe-4S] cluster</name>
        <dbReference type="ChEBI" id="CHEBI:49883"/>
    </ligand>
</feature>
<evidence type="ECO:0000256" key="5">
    <source>
        <dbReference type="HAMAP-Rule" id="MF_00191"/>
    </source>
</evidence>
<keyword evidence="1 5" id="KW-0004">4Fe-4S</keyword>
<dbReference type="GO" id="GO:0046872">
    <property type="term" value="F:metal ion binding"/>
    <property type="evidence" value="ECO:0007669"/>
    <property type="project" value="UniProtKB-KW"/>
</dbReference>
<comment type="catalytic activity">
    <reaction evidence="5">
        <text>isopentenyl diphosphate + 2 oxidized [2Fe-2S]-[ferredoxin] + H2O = (2E)-4-hydroxy-3-methylbut-2-enyl diphosphate + 2 reduced [2Fe-2S]-[ferredoxin] + 2 H(+)</text>
        <dbReference type="Rhea" id="RHEA:24488"/>
        <dbReference type="Rhea" id="RHEA-COMP:10000"/>
        <dbReference type="Rhea" id="RHEA-COMP:10001"/>
        <dbReference type="ChEBI" id="CHEBI:15377"/>
        <dbReference type="ChEBI" id="CHEBI:15378"/>
        <dbReference type="ChEBI" id="CHEBI:33737"/>
        <dbReference type="ChEBI" id="CHEBI:33738"/>
        <dbReference type="ChEBI" id="CHEBI:128753"/>
        <dbReference type="ChEBI" id="CHEBI:128769"/>
        <dbReference type="EC" id="1.17.7.4"/>
    </reaction>
</comment>
<dbReference type="InterPro" id="IPR003451">
    <property type="entry name" value="LytB/IspH"/>
</dbReference>
<comment type="pathway">
    <text evidence="5">Isoprenoid biosynthesis; isopentenyl diphosphate biosynthesis via DXP pathway; isopentenyl diphosphate from 1-deoxy-D-xylulose 5-phosphate: step 6/6.</text>
</comment>
<dbReference type="UniPathway" id="UPA00056">
    <property type="reaction ID" value="UER00097"/>
</dbReference>
<dbReference type="NCBIfam" id="TIGR00216">
    <property type="entry name" value="ispH_lytB"/>
    <property type="match status" value="1"/>
</dbReference>
<feature type="binding site" evidence="5">
    <location>
        <position position="216"/>
    </location>
    <ligand>
        <name>isopentenyl diphosphate</name>
        <dbReference type="ChEBI" id="CHEBI:128769"/>
    </ligand>
</feature>
<feature type="binding site" evidence="5">
    <location>
        <position position="214"/>
    </location>
    <ligand>
        <name>dimethylallyl diphosphate</name>
        <dbReference type="ChEBI" id="CHEBI:57623"/>
    </ligand>
</feature>
<dbReference type="Gene3D" id="3.40.1010.20">
    <property type="entry name" value="4-hydroxy-3-methylbut-2-enyl diphosphate reductase, catalytic domain"/>
    <property type="match status" value="2"/>
</dbReference>
<dbReference type="Pfam" id="PF02401">
    <property type="entry name" value="LYTB"/>
    <property type="match status" value="1"/>
</dbReference>
<dbReference type="HAMAP" id="MF_00191">
    <property type="entry name" value="IspH"/>
    <property type="match status" value="1"/>
</dbReference>
<dbReference type="Gene3D" id="3.40.50.11270">
    <property type="match status" value="1"/>
</dbReference>
<keyword evidence="5 6" id="KW-0560">Oxidoreductase</keyword>
<comment type="pathway">
    <text evidence="5">Isoprenoid biosynthesis; dimethylallyl diphosphate biosynthesis; dimethylallyl diphosphate from (2E)-4-hydroxy-3-methylbutenyl diphosphate: step 1/1.</text>
</comment>
<sequence>MKIYCTQHAGFCFGVKRAIKMAIRAVEKEKKSFSLGPLIHNQGVVEELKKRGIIPVSDINEIDEKDICFIIRSHGIHPEILEDLKNRNFKIVDATCPKVRRAQRYVEKLSGEGYFVIIVGEKDHPEVKGLLGYARGNAQVYYENMEVKYKKVGIVPQTTLDIEHLNGAISKIIPQVIEMKIYNTICNETTLRIQEALEIAQKVDLMIVVGGKNSANTTRLYQICKKLKPTYHIESVRELSPDMFKGIKSIGLAAGASTPKEQIKEIERYLKKLSC</sequence>
<feature type="binding site" evidence="5">
    <location>
        <position position="124"/>
    </location>
    <ligand>
        <name>isopentenyl diphosphate</name>
        <dbReference type="ChEBI" id="CHEBI:128769"/>
    </ligand>
</feature>
<feature type="active site" description="Proton donor" evidence="5">
    <location>
        <position position="126"/>
    </location>
</feature>
<feature type="binding site" evidence="5">
    <location>
        <position position="74"/>
    </location>
    <ligand>
        <name>dimethylallyl diphosphate</name>
        <dbReference type="ChEBI" id="CHEBI:57623"/>
    </ligand>
</feature>
<keyword evidence="5" id="KW-0414">Isoprene biosynthesis</keyword>
<dbReference type="GO" id="GO:0019288">
    <property type="term" value="P:isopentenyl diphosphate biosynthetic process, methylerythritol 4-phosphate pathway"/>
    <property type="evidence" value="ECO:0007669"/>
    <property type="project" value="UniProtKB-UniRule"/>
</dbReference>
<feature type="binding site" evidence="5">
    <location>
        <position position="257"/>
    </location>
    <ligand>
        <name>isopentenyl diphosphate</name>
        <dbReference type="ChEBI" id="CHEBI:128769"/>
    </ligand>
</feature>
<reference evidence="6" key="1">
    <citation type="journal article" date="2020" name="mSystems">
        <title>Genome- and Community-Level Interaction Insights into Carbon Utilization and Element Cycling Functions of Hydrothermarchaeota in Hydrothermal Sediment.</title>
        <authorList>
            <person name="Zhou Z."/>
            <person name="Liu Y."/>
            <person name="Xu W."/>
            <person name="Pan J."/>
            <person name="Luo Z.H."/>
            <person name="Li M."/>
        </authorList>
    </citation>
    <scope>NUCLEOTIDE SEQUENCE [LARGE SCALE GENOMIC DNA]</scope>
    <source>
        <strain evidence="6">SpSt-774</strain>
    </source>
</reference>
<dbReference type="GO" id="GO:0051745">
    <property type="term" value="F:4-hydroxy-3-methylbut-2-enyl diphosphate reductase activity"/>
    <property type="evidence" value="ECO:0007669"/>
    <property type="project" value="UniProtKB-UniRule"/>
</dbReference>
<dbReference type="GO" id="GO:0016114">
    <property type="term" value="P:terpenoid biosynthetic process"/>
    <property type="evidence" value="ECO:0007669"/>
    <property type="project" value="UniProtKB-UniRule"/>
</dbReference>
<dbReference type="AlphaFoldDB" id="A0A7C4XAH8"/>
<feature type="binding site" evidence="5">
    <location>
        <position position="214"/>
    </location>
    <ligand>
        <name>(2E)-4-hydroxy-3-methylbut-2-enyl diphosphate</name>
        <dbReference type="ChEBI" id="CHEBI:128753"/>
    </ligand>
</feature>
<comment type="caution">
    <text evidence="6">The sequence shown here is derived from an EMBL/GenBank/DDBJ whole genome shotgun (WGS) entry which is preliminary data.</text>
</comment>
<dbReference type="GO" id="GO:0050992">
    <property type="term" value="P:dimethylallyl diphosphate biosynthetic process"/>
    <property type="evidence" value="ECO:0007669"/>
    <property type="project" value="UniProtKB-UniRule"/>
</dbReference>
<dbReference type="UniPathway" id="UPA00059">
    <property type="reaction ID" value="UER00105"/>
</dbReference>
<feature type="binding site" evidence="5">
    <location>
        <position position="40"/>
    </location>
    <ligand>
        <name>dimethylallyl diphosphate</name>
        <dbReference type="ChEBI" id="CHEBI:57623"/>
    </ligand>
</feature>
<feature type="binding site" evidence="5">
    <location>
        <position position="214"/>
    </location>
    <ligand>
        <name>isopentenyl diphosphate</name>
        <dbReference type="ChEBI" id="CHEBI:128769"/>
    </ligand>
</feature>
<feature type="binding site" evidence="5">
    <location>
        <position position="257"/>
    </location>
    <ligand>
        <name>(2E)-4-hydroxy-3-methylbut-2-enyl diphosphate</name>
        <dbReference type="ChEBI" id="CHEBI:128753"/>
    </ligand>
</feature>
<feature type="binding site" evidence="5">
    <location>
        <position position="40"/>
    </location>
    <ligand>
        <name>(2E)-4-hydroxy-3-methylbut-2-enyl diphosphate</name>
        <dbReference type="ChEBI" id="CHEBI:128753"/>
    </ligand>
</feature>
<feature type="binding site" evidence="5">
    <location>
        <position position="40"/>
    </location>
    <ligand>
        <name>isopentenyl diphosphate</name>
        <dbReference type="ChEBI" id="CHEBI:128769"/>
    </ligand>
</feature>
<feature type="binding site" evidence="5">
    <location>
        <position position="74"/>
    </location>
    <ligand>
        <name>(2E)-4-hydroxy-3-methylbut-2-enyl diphosphate</name>
        <dbReference type="ChEBI" id="CHEBI:128753"/>
    </ligand>
</feature>
<feature type="binding site" evidence="5">
    <location>
        <position position="74"/>
    </location>
    <ligand>
        <name>isopentenyl diphosphate</name>
        <dbReference type="ChEBI" id="CHEBI:128769"/>
    </ligand>
</feature>
<evidence type="ECO:0000256" key="3">
    <source>
        <dbReference type="ARBA" id="ARBA00023004"/>
    </source>
</evidence>
<comment type="catalytic activity">
    <reaction evidence="5">
        <text>dimethylallyl diphosphate + 2 oxidized [2Fe-2S]-[ferredoxin] + H2O = (2E)-4-hydroxy-3-methylbut-2-enyl diphosphate + 2 reduced [2Fe-2S]-[ferredoxin] + 2 H(+)</text>
        <dbReference type="Rhea" id="RHEA:24825"/>
        <dbReference type="Rhea" id="RHEA-COMP:10000"/>
        <dbReference type="Rhea" id="RHEA-COMP:10001"/>
        <dbReference type="ChEBI" id="CHEBI:15377"/>
        <dbReference type="ChEBI" id="CHEBI:15378"/>
        <dbReference type="ChEBI" id="CHEBI:33737"/>
        <dbReference type="ChEBI" id="CHEBI:33738"/>
        <dbReference type="ChEBI" id="CHEBI:57623"/>
        <dbReference type="ChEBI" id="CHEBI:128753"/>
        <dbReference type="EC" id="1.17.7.4"/>
    </reaction>
</comment>
<evidence type="ECO:0000256" key="1">
    <source>
        <dbReference type="ARBA" id="ARBA00022485"/>
    </source>
</evidence>
<feature type="binding site" evidence="5">
    <location>
        <position position="216"/>
    </location>
    <ligand>
        <name>dimethylallyl diphosphate</name>
        <dbReference type="ChEBI" id="CHEBI:57623"/>
    </ligand>
</feature>
<feature type="binding site" evidence="5">
    <location>
        <position position="186"/>
    </location>
    <ligand>
        <name>[4Fe-4S] cluster</name>
        <dbReference type="ChEBI" id="CHEBI:49883"/>
    </ligand>
</feature>
<evidence type="ECO:0000256" key="2">
    <source>
        <dbReference type="ARBA" id="ARBA00022723"/>
    </source>
</evidence>
<dbReference type="EMBL" id="DTGZ01000134">
    <property type="protein sequence ID" value="HGV98073.1"/>
    <property type="molecule type" value="Genomic_DNA"/>
</dbReference>
<accession>A0A7C4XAH8</accession>
<comment type="caution">
    <text evidence="5">Lacks conserved residue(s) required for the propagation of feature annotation.</text>
</comment>
<protein>
    <recommendedName>
        <fullName evidence="5">4-hydroxy-3-methylbut-2-enyl diphosphate reductase</fullName>
        <shortName evidence="5">HMBPP reductase</shortName>
        <ecNumber evidence="5">1.17.7.4</ecNumber>
    </recommendedName>
</protein>
<feature type="binding site" evidence="5">
    <location>
        <position position="216"/>
    </location>
    <ligand>
        <name>(2E)-4-hydroxy-3-methylbut-2-enyl diphosphate</name>
        <dbReference type="ChEBI" id="CHEBI:128753"/>
    </ligand>
</feature>
<dbReference type="GO" id="GO:0051539">
    <property type="term" value="F:4 iron, 4 sulfur cluster binding"/>
    <property type="evidence" value="ECO:0007669"/>
    <property type="project" value="UniProtKB-UniRule"/>
</dbReference>
<organism evidence="6">
    <name type="scientific">candidate division WOR-3 bacterium</name>
    <dbReference type="NCBI Taxonomy" id="2052148"/>
    <lineage>
        <taxon>Bacteria</taxon>
        <taxon>Bacteria division WOR-3</taxon>
    </lineage>
</organism>
<comment type="function">
    <text evidence="5">Catalyzes the conversion of 1-hydroxy-2-methyl-2-(E)-butenyl 4-diphosphate (HMBPP) into a mixture of isopentenyl diphosphate (IPP) and dimethylallyl diphosphate (DMAPP). Acts in the terminal step of the DOXP/MEP pathway for isoprenoid precursor biosynthesis.</text>
</comment>
<evidence type="ECO:0000313" key="6">
    <source>
        <dbReference type="EMBL" id="HGV98073.1"/>
    </source>
</evidence>
<evidence type="ECO:0000256" key="4">
    <source>
        <dbReference type="ARBA" id="ARBA00023014"/>
    </source>
</evidence>
<name>A0A7C4XAH8_UNCW3</name>
<feature type="binding site" evidence="5">
    <location>
        <position position="257"/>
    </location>
    <ligand>
        <name>dimethylallyl diphosphate</name>
        <dbReference type="ChEBI" id="CHEBI:57623"/>
    </ligand>
</feature>
<dbReference type="EC" id="1.17.7.4" evidence="5"/>
<feature type="binding site" evidence="5">
    <location>
        <position position="158"/>
    </location>
    <ligand>
        <name>(2E)-4-hydroxy-3-methylbut-2-enyl diphosphate</name>
        <dbReference type="ChEBI" id="CHEBI:128753"/>
    </ligand>
</feature>
<comment type="similarity">
    <text evidence="5">Belongs to the IspH family.</text>
</comment>
<keyword evidence="4 5" id="KW-0411">Iron-sulfur</keyword>
<dbReference type="CDD" id="cd13944">
    <property type="entry name" value="lytB_ispH"/>
    <property type="match status" value="1"/>
</dbReference>
<keyword evidence="2 5" id="KW-0479">Metal-binding</keyword>
<gene>
    <name evidence="5 6" type="primary">ispH</name>
    <name evidence="6" type="ORF">ENV60_07230</name>
</gene>
<comment type="cofactor">
    <cofactor evidence="5">
        <name>[4Fe-4S] cluster</name>
        <dbReference type="ChEBI" id="CHEBI:49883"/>
    </cofactor>
    <text evidence="5">Binds 1 [4Fe-4S] cluster per subunit.</text>
</comment>
<feature type="binding site" evidence="5">
    <location>
        <position position="124"/>
    </location>
    <ligand>
        <name>dimethylallyl diphosphate</name>
        <dbReference type="ChEBI" id="CHEBI:57623"/>
    </ligand>
</feature>
<dbReference type="PANTHER" id="PTHR30426:SF0">
    <property type="entry name" value="4-HYDROXY-3-METHYLBUT-2-ENYL DIPHOSPHATE REDUCTASE"/>
    <property type="match status" value="1"/>
</dbReference>
<dbReference type="PANTHER" id="PTHR30426">
    <property type="entry name" value="4-HYDROXY-3-METHYLBUT-2-ENYL DIPHOSPHATE REDUCTASE"/>
    <property type="match status" value="1"/>
</dbReference>
<keyword evidence="3 5" id="KW-0408">Iron</keyword>
<proteinExistence type="inferred from homology"/>
<feature type="binding site" evidence="5">
    <location>
        <position position="96"/>
    </location>
    <ligand>
        <name>[4Fe-4S] cluster</name>
        <dbReference type="ChEBI" id="CHEBI:49883"/>
    </ligand>
</feature>